<evidence type="ECO:0000256" key="7">
    <source>
        <dbReference type="SAM" id="MobiDB-lite"/>
    </source>
</evidence>
<dbReference type="HAMAP" id="MF_02064">
    <property type="entry name" value="Sigma70_SigI"/>
    <property type="match status" value="1"/>
</dbReference>
<feature type="region of interest" description="Disordered" evidence="7">
    <location>
        <begin position="249"/>
        <end position="275"/>
    </location>
</feature>
<gene>
    <name evidence="9" type="primary">fliA3</name>
    <name evidence="6" type="synonym">sigI</name>
    <name evidence="9" type="ORF">GCM10011571_06850</name>
</gene>
<sequence length="275" mass="32259">MRVPGDGERDEKRRQLEERVLKAKASQSTEQREELLREHRQHIVRIASRICNRTVTMQDDEYSIALSGFDEAIQRYEEGQSSSFLSFAYMVIQRRLIDFFRREKKHLLSQVPLVSPGSKDNEPNYPEMVEQSFDHYREKELGEMRREEVVQFTKALSRFGIGMSDLVDASPKHRDTRKEMLEVARRLVADNELLKQFYEQKRIKKELAERVGCHRRTLKRHRTYLIALTLVLVEELPLMREYLGWPSEQKGGGDCAEGDRDGNRSAVLGHHDAQR</sequence>
<feature type="compositionally biased region" description="Basic and acidic residues" evidence="7">
    <location>
        <begin position="257"/>
        <end position="275"/>
    </location>
</feature>
<accession>A0A8J2VDD5</accession>
<comment type="subcellular location">
    <subcellularLocation>
        <location evidence="6">Cytoplasm</location>
    </subcellularLocation>
</comment>
<keyword evidence="2 6" id="KW-0805">Transcription regulation</keyword>
<comment type="function">
    <text evidence="6">Sigma factors are initiation factors that promote the attachment of RNA polymerase to specific initiation sites and are then released.</text>
</comment>
<dbReference type="AlphaFoldDB" id="A0A8J2VDD5"/>
<evidence type="ECO:0000256" key="2">
    <source>
        <dbReference type="ARBA" id="ARBA00023015"/>
    </source>
</evidence>
<evidence type="ECO:0000313" key="10">
    <source>
        <dbReference type="Proteomes" id="UP000625210"/>
    </source>
</evidence>
<evidence type="ECO:0000256" key="3">
    <source>
        <dbReference type="ARBA" id="ARBA00023082"/>
    </source>
</evidence>
<keyword evidence="4 6" id="KW-0238">DNA-binding</keyword>
<proteinExistence type="inferred from homology"/>
<dbReference type="InterPro" id="IPR007627">
    <property type="entry name" value="RNA_pol_sigma70_r2"/>
</dbReference>
<dbReference type="Proteomes" id="UP000625210">
    <property type="component" value="Unassembled WGS sequence"/>
</dbReference>
<dbReference type="RefSeq" id="WP_188646506.1">
    <property type="nucleotide sequence ID" value="NZ_BMHQ01000002.1"/>
</dbReference>
<organism evidence="9 10">
    <name type="scientific">Marinithermofilum abyssi</name>
    <dbReference type="NCBI Taxonomy" id="1571185"/>
    <lineage>
        <taxon>Bacteria</taxon>
        <taxon>Bacillati</taxon>
        <taxon>Bacillota</taxon>
        <taxon>Bacilli</taxon>
        <taxon>Bacillales</taxon>
        <taxon>Thermoactinomycetaceae</taxon>
        <taxon>Marinithermofilum</taxon>
    </lineage>
</organism>
<keyword evidence="1 6" id="KW-0963">Cytoplasm</keyword>
<feature type="domain" description="RNA polymerase sigma-70 region 2" evidence="8">
    <location>
        <begin position="35"/>
        <end position="105"/>
    </location>
</feature>
<dbReference type="GO" id="GO:0006352">
    <property type="term" value="P:DNA-templated transcription initiation"/>
    <property type="evidence" value="ECO:0007669"/>
    <property type="project" value="UniProtKB-UniRule"/>
</dbReference>
<dbReference type="PIRSF" id="PIRSF038953">
    <property type="entry name" value="SigI"/>
    <property type="match status" value="1"/>
</dbReference>
<dbReference type="SUPFAM" id="SSF88946">
    <property type="entry name" value="Sigma2 domain of RNA polymerase sigma factors"/>
    <property type="match status" value="1"/>
</dbReference>
<keyword evidence="10" id="KW-1185">Reference proteome</keyword>
<feature type="region of interest" description="Disordered" evidence="7">
    <location>
        <begin position="1"/>
        <end position="32"/>
    </location>
</feature>
<feature type="compositionally biased region" description="Basic and acidic residues" evidence="7">
    <location>
        <begin position="1"/>
        <end position="21"/>
    </location>
</feature>
<comment type="subunit">
    <text evidence="6">Interacts with RsgI.</text>
</comment>
<dbReference type="EMBL" id="BMHQ01000002">
    <property type="protein sequence ID" value="GGE08242.1"/>
    <property type="molecule type" value="Genomic_DNA"/>
</dbReference>
<comment type="similarity">
    <text evidence="6">Belongs to the sigma-70 factor family. SigI subfamily.</text>
</comment>
<dbReference type="GO" id="GO:0005737">
    <property type="term" value="C:cytoplasm"/>
    <property type="evidence" value="ECO:0007669"/>
    <property type="project" value="UniProtKB-SubCell"/>
</dbReference>
<dbReference type="NCBIfam" id="TIGR02937">
    <property type="entry name" value="sigma70-ECF"/>
    <property type="match status" value="1"/>
</dbReference>
<evidence type="ECO:0000259" key="8">
    <source>
        <dbReference type="Pfam" id="PF04542"/>
    </source>
</evidence>
<evidence type="ECO:0000313" key="9">
    <source>
        <dbReference type="EMBL" id="GGE08242.1"/>
    </source>
</evidence>
<keyword evidence="5 6" id="KW-0804">Transcription</keyword>
<evidence type="ECO:0000256" key="4">
    <source>
        <dbReference type="ARBA" id="ARBA00023125"/>
    </source>
</evidence>
<name>A0A8J2VDD5_9BACL</name>
<evidence type="ECO:0000256" key="6">
    <source>
        <dbReference type="HAMAP-Rule" id="MF_02064"/>
    </source>
</evidence>
<evidence type="ECO:0000256" key="5">
    <source>
        <dbReference type="ARBA" id="ARBA00023163"/>
    </source>
</evidence>
<comment type="caution">
    <text evidence="6">Lacks conserved residue(s) required for the propagation of feature annotation.</text>
</comment>
<dbReference type="InterPro" id="IPR014244">
    <property type="entry name" value="RNA_pol_sigma-I"/>
</dbReference>
<reference evidence="9" key="2">
    <citation type="submission" date="2020-09" db="EMBL/GenBank/DDBJ databases">
        <authorList>
            <person name="Sun Q."/>
            <person name="Zhou Y."/>
        </authorList>
    </citation>
    <scope>NUCLEOTIDE SEQUENCE</scope>
    <source>
        <strain evidence="9">CGMCC 1.15179</strain>
    </source>
</reference>
<dbReference type="GO" id="GO:0016987">
    <property type="term" value="F:sigma factor activity"/>
    <property type="evidence" value="ECO:0007669"/>
    <property type="project" value="UniProtKB-UniRule"/>
</dbReference>
<evidence type="ECO:0000256" key="1">
    <source>
        <dbReference type="ARBA" id="ARBA00022490"/>
    </source>
</evidence>
<dbReference type="Pfam" id="PF04542">
    <property type="entry name" value="Sigma70_r2"/>
    <property type="match status" value="1"/>
</dbReference>
<comment type="caution">
    <text evidence="9">The sequence shown here is derived from an EMBL/GenBank/DDBJ whole genome shotgun (WGS) entry which is preliminary data.</text>
</comment>
<dbReference type="NCBIfam" id="TIGR02895">
    <property type="entry name" value="spore_sigI"/>
    <property type="match status" value="1"/>
</dbReference>
<protein>
    <recommendedName>
        <fullName evidence="6">RNA polymerase sigma factor SigI</fullName>
    </recommendedName>
</protein>
<reference evidence="9" key="1">
    <citation type="journal article" date="2014" name="Int. J. Syst. Evol. Microbiol.">
        <title>Complete genome sequence of Corynebacterium casei LMG S-19264T (=DSM 44701T), isolated from a smear-ripened cheese.</title>
        <authorList>
            <consortium name="US DOE Joint Genome Institute (JGI-PGF)"/>
            <person name="Walter F."/>
            <person name="Albersmeier A."/>
            <person name="Kalinowski J."/>
            <person name="Ruckert C."/>
        </authorList>
    </citation>
    <scope>NUCLEOTIDE SEQUENCE</scope>
    <source>
        <strain evidence="9">CGMCC 1.15179</strain>
    </source>
</reference>
<feature type="short sequence motif" description="Polymerase core binding" evidence="6">
    <location>
        <begin position="60"/>
        <end position="73"/>
    </location>
</feature>
<comment type="activity regulation">
    <text evidence="6">Negatively regulated by the anti-sigma-I factor RsgI.</text>
</comment>
<keyword evidence="6" id="KW-0346">Stress response</keyword>
<dbReference type="InterPro" id="IPR013325">
    <property type="entry name" value="RNA_pol_sigma_r2"/>
</dbReference>
<keyword evidence="3 6" id="KW-0731">Sigma factor</keyword>
<dbReference type="Gene3D" id="1.10.1740.10">
    <property type="match status" value="1"/>
</dbReference>
<dbReference type="GO" id="GO:0003677">
    <property type="term" value="F:DNA binding"/>
    <property type="evidence" value="ECO:0007669"/>
    <property type="project" value="UniProtKB-UniRule"/>
</dbReference>
<dbReference type="InterPro" id="IPR014284">
    <property type="entry name" value="RNA_pol_sigma-70_dom"/>
</dbReference>